<feature type="compositionally biased region" description="Low complexity" evidence="1">
    <location>
        <begin position="55"/>
        <end position="64"/>
    </location>
</feature>
<dbReference type="RefSeq" id="WP_351977304.1">
    <property type="nucleotide sequence ID" value="NZ_JBEPBX010000019.1"/>
</dbReference>
<evidence type="ECO:0000313" key="2">
    <source>
        <dbReference type="EMBL" id="MER6615808.1"/>
    </source>
</evidence>
<gene>
    <name evidence="2" type="ORF">ABT276_21095</name>
</gene>
<dbReference type="Proteomes" id="UP001445472">
    <property type="component" value="Unassembled WGS sequence"/>
</dbReference>
<evidence type="ECO:0000313" key="3">
    <source>
        <dbReference type="Proteomes" id="UP001445472"/>
    </source>
</evidence>
<sequence length="113" mass="11755">MVTVTHPAHPFRGRRLNVRAVRGQGLAQVLVCEGPDGGLVTVLRSWTGQLPAAPPAAGCPADCGGSRRRPGSDGGPAFRVSAPALRRLRTAVEETVGRLAGIEAPVDEHSPHP</sequence>
<dbReference type="EMBL" id="JBEPBX010000019">
    <property type="protein sequence ID" value="MER6615808.1"/>
    <property type="molecule type" value="Genomic_DNA"/>
</dbReference>
<comment type="caution">
    <text evidence="2">The sequence shown here is derived from an EMBL/GenBank/DDBJ whole genome shotgun (WGS) entry which is preliminary data.</text>
</comment>
<feature type="region of interest" description="Disordered" evidence="1">
    <location>
        <begin position="51"/>
        <end position="80"/>
    </location>
</feature>
<keyword evidence="3" id="KW-1185">Reference proteome</keyword>
<protein>
    <submittedName>
        <fullName evidence="2">Uncharacterized protein</fullName>
    </submittedName>
</protein>
<proteinExistence type="predicted"/>
<evidence type="ECO:0000256" key="1">
    <source>
        <dbReference type="SAM" id="MobiDB-lite"/>
    </source>
</evidence>
<reference evidence="2 3" key="1">
    <citation type="submission" date="2024-06" db="EMBL/GenBank/DDBJ databases">
        <title>The Natural Products Discovery Center: Release of the First 8490 Sequenced Strains for Exploring Actinobacteria Biosynthetic Diversity.</title>
        <authorList>
            <person name="Kalkreuter E."/>
            <person name="Kautsar S.A."/>
            <person name="Yang D."/>
            <person name="Bader C.D."/>
            <person name="Teijaro C.N."/>
            <person name="Fluegel L."/>
            <person name="Davis C.M."/>
            <person name="Simpson J.R."/>
            <person name="Lauterbach L."/>
            <person name="Steele A.D."/>
            <person name="Gui C."/>
            <person name="Meng S."/>
            <person name="Li G."/>
            <person name="Viehrig K."/>
            <person name="Ye F."/>
            <person name="Su P."/>
            <person name="Kiefer A.F."/>
            <person name="Nichols A."/>
            <person name="Cepeda A.J."/>
            <person name="Yan W."/>
            <person name="Fan B."/>
            <person name="Jiang Y."/>
            <person name="Adhikari A."/>
            <person name="Zheng C.-J."/>
            <person name="Schuster L."/>
            <person name="Cowan T.M."/>
            <person name="Smanski M.J."/>
            <person name="Chevrette M.G."/>
            <person name="De Carvalho L.P.S."/>
            <person name="Shen B."/>
        </authorList>
    </citation>
    <scope>NUCLEOTIDE SEQUENCE [LARGE SCALE GENOMIC DNA]</scope>
    <source>
        <strain evidence="2 3">NPDC000837</strain>
    </source>
</reference>
<organism evidence="2 3">
    <name type="scientific">Streptomyces xantholiticus</name>
    <dbReference type="NCBI Taxonomy" id="68285"/>
    <lineage>
        <taxon>Bacteria</taxon>
        <taxon>Bacillati</taxon>
        <taxon>Actinomycetota</taxon>
        <taxon>Actinomycetes</taxon>
        <taxon>Kitasatosporales</taxon>
        <taxon>Streptomycetaceae</taxon>
        <taxon>Streptomyces</taxon>
    </lineage>
</organism>
<name>A0ABV1UYD8_9ACTN</name>
<accession>A0ABV1UYD8</accession>